<organism evidence="1">
    <name type="scientific">marine metagenome</name>
    <dbReference type="NCBI Taxonomy" id="408172"/>
    <lineage>
        <taxon>unclassified sequences</taxon>
        <taxon>metagenomes</taxon>
        <taxon>ecological metagenomes</taxon>
    </lineage>
</organism>
<sequence>MFLDFIRQQIEQSEQWHFKYPVNADFDDKHPKLEIIGGKGATDERLVGIAMSLMIQIYEKASDIISPNVMFCGVSIKDKHRKDNLHQDHTSESEKNLIKVLGVLNTDWQDSWGGGFEHGGEVYPVRPTDFLIFDSKVPHRADDILVDKKRIAIDFTLHKV</sequence>
<evidence type="ECO:0008006" key="2">
    <source>
        <dbReference type="Google" id="ProtNLM"/>
    </source>
</evidence>
<dbReference type="EMBL" id="UINC01018034">
    <property type="protein sequence ID" value="SVA75360.1"/>
    <property type="molecule type" value="Genomic_DNA"/>
</dbReference>
<dbReference type="Gene3D" id="2.60.120.620">
    <property type="entry name" value="q2cbj1_9rhob like domain"/>
    <property type="match status" value="1"/>
</dbReference>
<proteinExistence type="predicted"/>
<protein>
    <recommendedName>
        <fullName evidence="2">Prolyl 4-hydroxylase alpha subunit Fe(2+) 2OG dioxygenase domain-containing protein</fullName>
    </recommendedName>
</protein>
<name>A0A381YEQ3_9ZZZZ</name>
<accession>A0A381YEQ3</accession>
<evidence type="ECO:0000313" key="1">
    <source>
        <dbReference type="EMBL" id="SVA75360.1"/>
    </source>
</evidence>
<reference evidence="1" key="1">
    <citation type="submission" date="2018-05" db="EMBL/GenBank/DDBJ databases">
        <authorList>
            <person name="Lanie J.A."/>
            <person name="Ng W.-L."/>
            <person name="Kazmierczak K.M."/>
            <person name="Andrzejewski T.M."/>
            <person name="Davidsen T.M."/>
            <person name="Wayne K.J."/>
            <person name="Tettelin H."/>
            <person name="Glass J.I."/>
            <person name="Rusch D."/>
            <person name="Podicherti R."/>
            <person name="Tsui H.-C.T."/>
            <person name="Winkler M.E."/>
        </authorList>
    </citation>
    <scope>NUCLEOTIDE SEQUENCE</scope>
</reference>
<gene>
    <name evidence="1" type="ORF">METZ01_LOCUS128214</name>
</gene>
<dbReference type="AlphaFoldDB" id="A0A381YEQ3"/>